<keyword evidence="4" id="KW-1185">Reference proteome</keyword>
<comment type="caution">
    <text evidence="3">The sequence shown here is derived from an EMBL/GenBank/DDBJ whole genome shotgun (WGS) entry which is preliminary data.</text>
</comment>
<sequence>MSVGQRAKTPWLPPRWFIRLAWSAHRGVYRVFRGRVGLWRPRANSWGTLRLTTTGRRTGRPRSVIIGYFEDGPNLVSLAMNGWGEGEPAWWHNLQAHPDATVDLVDGPRLVHGHAATGDERLRLWTRWREIDKNLDAYAARRPSDTAVVVLEPTVGTPDPSQGS</sequence>
<evidence type="ECO:0000256" key="1">
    <source>
        <dbReference type="ARBA" id="ARBA00008710"/>
    </source>
</evidence>
<dbReference type="InterPro" id="IPR004378">
    <property type="entry name" value="F420H2_quin_Rdtase"/>
</dbReference>
<dbReference type="Proteomes" id="UP001500151">
    <property type="component" value="Unassembled WGS sequence"/>
</dbReference>
<name>A0ABN3QRD0_9ACTN</name>
<dbReference type="RefSeq" id="WP_344390075.1">
    <property type="nucleotide sequence ID" value="NZ_BAAASJ010000030.1"/>
</dbReference>
<protein>
    <recommendedName>
        <fullName evidence="5">Nitroreductase family deazaflavin-dependent oxidoreductase</fullName>
    </recommendedName>
</protein>
<dbReference type="PANTHER" id="PTHR39428">
    <property type="entry name" value="F420H(2)-DEPENDENT QUINONE REDUCTASE RV1261C"/>
    <property type="match status" value="1"/>
</dbReference>
<dbReference type="Pfam" id="PF04075">
    <property type="entry name" value="F420H2_quin_red"/>
    <property type="match status" value="1"/>
</dbReference>
<proteinExistence type="inferred from homology"/>
<evidence type="ECO:0008006" key="5">
    <source>
        <dbReference type="Google" id="ProtNLM"/>
    </source>
</evidence>
<evidence type="ECO:0000313" key="3">
    <source>
        <dbReference type="EMBL" id="GAA2633291.1"/>
    </source>
</evidence>
<organism evidence="3 4">
    <name type="scientific">Streptomyces vastus</name>
    <dbReference type="NCBI Taxonomy" id="285451"/>
    <lineage>
        <taxon>Bacteria</taxon>
        <taxon>Bacillati</taxon>
        <taxon>Actinomycetota</taxon>
        <taxon>Actinomycetes</taxon>
        <taxon>Kitasatosporales</taxon>
        <taxon>Streptomycetaceae</taxon>
        <taxon>Streptomyces</taxon>
    </lineage>
</organism>
<dbReference type="Gene3D" id="2.30.110.10">
    <property type="entry name" value="Electron Transport, Fmn-binding Protein, Chain A"/>
    <property type="match status" value="1"/>
</dbReference>
<comment type="similarity">
    <text evidence="1">Belongs to the F420H(2)-dependent quinone reductase family.</text>
</comment>
<comment type="catalytic activity">
    <reaction evidence="2">
        <text>oxidized coenzyme F420-(gamma-L-Glu)(n) + a quinol + H(+) = reduced coenzyme F420-(gamma-L-Glu)(n) + a quinone</text>
        <dbReference type="Rhea" id="RHEA:39663"/>
        <dbReference type="Rhea" id="RHEA-COMP:12939"/>
        <dbReference type="Rhea" id="RHEA-COMP:14378"/>
        <dbReference type="ChEBI" id="CHEBI:15378"/>
        <dbReference type="ChEBI" id="CHEBI:24646"/>
        <dbReference type="ChEBI" id="CHEBI:132124"/>
        <dbReference type="ChEBI" id="CHEBI:133980"/>
        <dbReference type="ChEBI" id="CHEBI:139511"/>
    </reaction>
</comment>
<dbReference type="InterPro" id="IPR012349">
    <property type="entry name" value="Split_barrel_FMN-bd"/>
</dbReference>
<accession>A0ABN3QRD0</accession>
<evidence type="ECO:0000256" key="2">
    <source>
        <dbReference type="ARBA" id="ARBA00049106"/>
    </source>
</evidence>
<gene>
    <name evidence="3" type="ORF">GCM10010307_27440</name>
</gene>
<evidence type="ECO:0000313" key="4">
    <source>
        <dbReference type="Proteomes" id="UP001500151"/>
    </source>
</evidence>
<dbReference type="EMBL" id="BAAASJ010000030">
    <property type="protein sequence ID" value="GAA2633291.1"/>
    <property type="molecule type" value="Genomic_DNA"/>
</dbReference>
<reference evidence="3 4" key="1">
    <citation type="journal article" date="2019" name="Int. J. Syst. Evol. Microbiol.">
        <title>The Global Catalogue of Microorganisms (GCM) 10K type strain sequencing project: providing services to taxonomists for standard genome sequencing and annotation.</title>
        <authorList>
            <consortium name="The Broad Institute Genomics Platform"/>
            <consortium name="The Broad Institute Genome Sequencing Center for Infectious Disease"/>
            <person name="Wu L."/>
            <person name="Ma J."/>
        </authorList>
    </citation>
    <scope>NUCLEOTIDE SEQUENCE [LARGE SCALE GENOMIC DNA]</scope>
    <source>
        <strain evidence="3 4">JCM 4524</strain>
    </source>
</reference>
<dbReference type="NCBIfam" id="TIGR00026">
    <property type="entry name" value="hi_GC_TIGR00026"/>
    <property type="match status" value="1"/>
</dbReference>
<dbReference type="PANTHER" id="PTHR39428:SF1">
    <property type="entry name" value="F420H(2)-DEPENDENT QUINONE REDUCTASE RV1261C"/>
    <property type="match status" value="1"/>
</dbReference>